<accession>A0A915JH61</accession>
<name>A0A915JH61_ROMCU</name>
<organism evidence="1 2">
    <name type="scientific">Romanomermis culicivorax</name>
    <name type="common">Nematode worm</name>
    <dbReference type="NCBI Taxonomy" id="13658"/>
    <lineage>
        <taxon>Eukaryota</taxon>
        <taxon>Metazoa</taxon>
        <taxon>Ecdysozoa</taxon>
        <taxon>Nematoda</taxon>
        <taxon>Enoplea</taxon>
        <taxon>Dorylaimia</taxon>
        <taxon>Mermithida</taxon>
        <taxon>Mermithoidea</taxon>
        <taxon>Mermithidae</taxon>
        <taxon>Romanomermis</taxon>
    </lineage>
</organism>
<protein>
    <submittedName>
        <fullName evidence="2">Uncharacterized protein</fullName>
    </submittedName>
</protein>
<dbReference type="AlphaFoldDB" id="A0A915JH61"/>
<sequence>MIKPEAITASAPRSSYDVVQTQAYSIIRRKINGATWIFPAPIGRNASLGLRNEFRLVMRPVGARRSHISHMVEENLEMRKNTGSHDGKKSRELKTERMQFGKLPKSSLIDHGRRCLGLAV</sequence>
<proteinExistence type="predicted"/>
<dbReference type="Proteomes" id="UP000887565">
    <property type="component" value="Unplaced"/>
</dbReference>
<evidence type="ECO:0000313" key="2">
    <source>
        <dbReference type="WBParaSite" id="nRc.2.0.1.t25455-RA"/>
    </source>
</evidence>
<keyword evidence="1" id="KW-1185">Reference proteome</keyword>
<evidence type="ECO:0000313" key="1">
    <source>
        <dbReference type="Proteomes" id="UP000887565"/>
    </source>
</evidence>
<dbReference type="WBParaSite" id="nRc.2.0.1.t25455-RA">
    <property type="protein sequence ID" value="nRc.2.0.1.t25455-RA"/>
    <property type="gene ID" value="nRc.2.0.1.g25455"/>
</dbReference>
<reference evidence="2" key="1">
    <citation type="submission" date="2022-11" db="UniProtKB">
        <authorList>
            <consortium name="WormBaseParasite"/>
        </authorList>
    </citation>
    <scope>IDENTIFICATION</scope>
</reference>